<dbReference type="AlphaFoldDB" id="A0A840I3U7"/>
<organism evidence="2 3">
    <name type="scientific">Parvularcula dongshanensis</name>
    <dbReference type="NCBI Taxonomy" id="1173995"/>
    <lineage>
        <taxon>Bacteria</taxon>
        <taxon>Pseudomonadati</taxon>
        <taxon>Pseudomonadota</taxon>
        <taxon>Alphaproteobacteria</taxon>
        <taxon>Parvularculales</taxon>
        <taxon>Parvularculaceae</taxon>
        <taxon>Parvularcula</taxon>
    </lineage>
</organism>
<keyword evidence="2" id="KW-0808">Transferase</keyword>
<evidence type="ECO:0000313" key="3">
    <source>
        <dbReference type="Proteomes" id="UP000563524"/>
    </source>
</evidence>
<evidence type="ECO:0000313" key="2">
    <source>
        <dbReference type="EMBL" id="MBB4658982.1"/>
    </source>
</evidence>
<accession>A0A840I3U7</accession>
<keyword evidence="3" id="KW-1185">Reference proteome</keyword>
<dbReference type="Pfam" id="PF00583">
    <property type="entry name" value="Acetyltransf_1"/>
    <property type="match status" value="1"/>
</dbReference>
<sequence length="176" mass="18776">MTLRDAKPSDLAAITAIYGASVEAETASWETLPPDEAEMGRRLGQITAGGYPYLVAAEGEAVLGFAYAGPFRLRAAYDWSVEDSIYVAKDARGRGVGTALLGALVERCEARGFRQMLAVLGEAEGGSRKLHAACGFTEAGRIKDFGWKLGAWRDLLLMQRSLGPGGATPPEELTRP</sequence>
<keyword evidence="2" id="KW-0012">Acyltransferase</keyword>
<protein>
    <submittedName>
        <fullName evidence="2">Phosphinothricin acetyltransferase</fullName>
        <ecNumber evidence="2">2.3.1.183</ecNumber>
    </submittedName>
</protein>
<dbReference type="InterPro" id="IPR000182">
    <property type="entry name" value="GNAT_dom"/>
</dbReference>
<dbReference type="EMBL" id="JACHOB010000002">
    <property type="protein sequence ID" value="MBB4658982.1"/>
    <property type="molecule type" value="Genomic_DNA"/>
</dbReference>
<feature type="domain" description="N-acetyltransferase" evidence="1">
    <location>
        <begin position="1"/>
        <end position="163"/>
    </location>
</feature>
<dbReference type="Gene3D" id="3.40.630.30">
    <property type="match status" value="1"/>
</dbReference>
<name>A0A840I3U7_9PROT</name>
<dbReference type="SUPFAM" id="SSF55729">
    <property type="entry name" value="Acyl-CoA N-acyltransferases (Nat)"/>
    <property type="match status" value="1"/>
</dbReference>
<dbReference type="EC" id="2.3.1.183" evidence="2"/>
<evidence type="ECO:0000259" key="1">
    <source>
        <dbReference type="PROSITE" id="PS51186"/>
    </source>
</evidence>
<dbReference type="CDD" id="cd04301">
    <property type="entry name" value="NAT_SF"/>
    <property type="match status" value="1"/>
</dbReference>
<dbReference type="RefSeq" id="WP_183817149.1">
    <property type="nucleotide sequence ID" value="NZ_JACHOB010000002.1"/>
</dbReference>
<dbReference type="PANTHER" id="PTHR43072:SF8">
    <property type="entry name" value="ACYLTRANSFERASE FABY-RELATED"/>
    <property type="match status" value="1"/>
</dbReference>
<proteinExistence type="predicted"/>
<dbReference type="InterPro" id="IPR016181">
    <property type="entry name" value="Acyl_CoA_acyltransferase"/>
</dbReference>
<gene>
    <name evidence="2" type="ORF">GGQ59_001496</name>
</gene>
<dbReference type="Proteomes" id="UP000563524">
    <property type="component" value="Unassembled WGS sequence"/>
</dbReference>
<dbReference type="PROSITE" id="PS51186">
    <property type="entry name" value="GNAT"/>
    <property type="match status" value="1"/>
</dbReference>
<dbReference type="GO" id="GO:0102971">
    <property type="term" value="F:phosphinothricin N-acetyltransferase activity"/>
    <property type="evidence" value="ECO:0007669"/>
    <property type="project" value="UniProtKB-EC"/>
</dbReference>
<comment type="caution">
    <text evidence="2">The sequence shown here is derived from an EMBL/GenBank/DDBJ whole genome shotgun (WGS) entry which is preliminary data.</text>
</comment>
<dbReference type="PANTHER" id="PTHR43072">
    <property type="entry name" value="N-ACETYLTRANSFERASE"/>
    <property type="match status" value="1"/>
</dbReference>
<reference evidence="2 3" key="1">
    <citation type="submission" date="2020-08" db="EMBL/GenBank/DDBJ databases">
        <title>Genomic Encyclopedia of Type Strains, Phase IV (KMG-IV): sequencing the most valuable type-strain genomes for metagenomic binning, comparative biology and taxonomic classification.</title>
        <authorList>
            <person name="Goeker M."/>
        </authorList>
    </citation>
    <scope>NUCLEOTIDE SEQUENCE [LARGE SCALE GENOMIC DNA]</scope>
    <source>
        <strain evidence="2 3">DSM 102850</strain>
    </source>
</reference>